<evidence type="ECO:0000259" key="2">
    <source>
        <dbReference type="Pfam" id="PF19808"/>
    </source>
</evidence>
<accession>A0AAE3EC52</accession>
<feature type="region of interest" description="Disordered" evidence="1">
    <location>
        <begin position="197"/>
        <end position="218"/>
    </location>
</feature>
<keyword evidence="4" id="KW-1185">Reference proteome</keyword>
<proteinExistence type="predicted"/>
<dbReference type="RefSeq" id="WP_308454459.1">
    <property type="nucleotide sequence ID" value="NZ_JAJEQR010000045.1"/>
</dbReference>
<feature type="compositionally biased region" description="Basic and acidic residues" evidence="1">
    <location>
        <begin position="87"/>
        <end position="112"/>
    </location>
</feature>
<dbReference type="EMBL" id="JAJEQR010000045">
    <property type="protein sequence ID" value="MCC2231973.1"/>
    <property type="molecule type" value="Genomic_DNA"/>
</dbReference>
<feature type="region of interest" description="Disordered" evidence="1">
    <location>
        <begin position="283"/>
        <end position="311"/>
    </location>
</feature>
<gene>
    <name evidence="3" type="ORF">LKD81_13365</name>
</gene>
<sequence>MDKDKISKASFLLYNSYRVMVEALPDVDAGALMKAVFALAAGEEDPGRNLSALAHIVYIFIAQQMAEDEEKYNKRCESNRKSAAARWDGKKDADETAEPKDAASEAQDAEKARKAKNVQSTEPAQEAENVPEEQKAPADSESFAESEEILTQEDTNGCERIMENANACNRMQSHANAYDNDNEYDKDNDLKEKDSFGVQKESVSAPPQPAVEIPLKNGMPYSVPESDLKEYQALYPGLDVIHECQKAARWCLDNPARQKTRQGVKRFLGSWLSRAAADSAQNKANYAQNGGKNAGNGRTAPKPNRFHNFDQRGTDYDALLRLVN</sequence>
<feature type="domain" description="DUF6291" evidence="2">
    <location>
        <begin position="10"/>
        <end position="86"/>
    </location>
</feature>
<evidence type="ECO:0000256" key="1">
    <source>
        <dbReference type="SAM" id="MobiDB-lite"/>
    </source>
</evidence>
<organism evidence="3 4">
    <name type="scientific">Hominifimenecus microfluidus</name>
    <dbReference type="NCBI Taxonomy" id="2885348"/>
    <lineage>
        <taxon>Bacteria</taxon>
        <taxon>Bacillati</taxon>
        <taxon>Bacillota</taxon>
        <taxon>Clostridia</taxon>
        <taxon>Lachnospirales</taxon>
        <taxon>Lachnospiraceae</taxon>
        <taxon>Hominifimenecus</taxon>
    </lineage>
</organism>
<dbReference type="Proteomes" id="UP001198182">
    <property type="component" value="Unassembled WGS sequence"/>
</dbReference>
<comment type="caution">
    <text evidence="3">The sequence shown here is derived from an EMBL/GenBank/DDBJ whole genome shotgun (WGS) entry which is preliminary data.</text>
</comment>
<dbReference type="InterPro" id="IPR046258">
    <property type="entry name" value="DUF6291"/>
</dbReference>
<dbReference type="Pfam" id="PF19808">
    <property type="entry name" value="DUF6291"/>
    <property type="match status" value="1"/>
</dbReference>
<name>A0AAE3EC52_9FIRM</name>
<evidence type="ECO:0000313" key="4">
    <source>
        <dbReference type="Proteomes" id="UP001198182"/>
    </source>
</evidence>
<evidence type="ECO:0000313" key="3">
    <source>
        <dbReference type="EMBL" id="MCC2231973.1"/>
    </source>
</evidence>
<dbReference type="AlphaFoldDB" id="A0AAE3EC52"/>
<feature type="region of interest" description="Disordered" evidence="1">
    <location>
        <begin position="77"/>
        <end position="148"/>
    </location>
</feature>
<reference evidence="3" key="1">
    <citation type="submission" date="2021-10" db="EMBL/GenBank/DDBJ databases">
        <title>Anaerobic single-cell dispensing facilitates the cultivation of human gut bacteria.</title>
        <authorList>
            <person name="Afrizal A."/>
        </authorList>
    </citation>
    <scope>NUCLEOTIDE SEQUENCE</scope>
    <source>
        <strain evidence="3">CLA-AA-H215</strain>
    </source>
</reference>
<protein>
    <submittedName>
        <fullName evidence="3">DUF6291 domain-containing protein</fullName>
    </submittedName>
</protein>